<feature type="transmembrane region" description="Helical" evidence="1">
    <location>
        <begin position="147"/>
        <end position="175"/>
    </location>
</feature>
<gene>
    <name evidence="2" type="ORF">IW245_000662</name>
</gene>
<evidence type="ECO:0000313" key="3">
    <source>
        <dbReference type="Proteomes" id="UP000622552"/>
    </source>
</evidence>
<feature type="transmembrane region" description="Helical" evidence="1">
    <location>
        <begin position="68"/>
        <end position="89"/>
    </location>
</feature>
<dbReference type="Proteomes" id="UP000622552">
    <property type="component" value="Unassembled WGS sequence"/>
</dbReference>
<keyword evidence="1" id="KW-0812">Transmembrane</keyword>
<keyword evidence="3" id="KW-1185">Reference proteome</keyword>
<name>A0A8J7GES6_9ACTN</name>
<comment type="caution">
    <text evidence="2">The sequence shown here is derived from an EMBL/GenBank/DDBJ whole genome shotgun (WGS) entry which is preliminary data.</text>
</comment>
<organism evidence="2 3">
    <name type="scientific">Longispora fulva</name>
    <dbReference type="NCBI Taxonomy" id="619741"/>
    <lineage>
        <taxon>Bacteria</taxon>
        <taxon>Bacillati</taxon>
        <taxon>Actinomycetota</taxon>
        <taxon>Actinomycetes</taxon>
        <taxon>Micromonosporales</taxon>
        <taxon>Micromonosporaceae</taxon>
        <taxon>Longispora</taxon>
    </lineage>
</organism>
<dbReference type="AlphaFoldDB" id="A0A8J7GES6"/>
<dbReference type="RefSeq" id="WP_197001708.1">
    <property type="nucleotide sequence ID" value="NZ_BONS01000027.1"/>
</dbReference>
<dbReference type="EMBL" id="JADOUF010000001">
    <property type="protein sequence ID" value="MBG6134468.1"/>
    <property type="molecule type" value="Genomic_DNA"/>
</dbReference>
<sequence length="182" mass="19219">MSTVTTIPAPQPTVSAVPRWADRAARAAALTAVPSGLWRLAMGTGLSMGFTGPSLDRMQALTPGWGTAYLIVLSLFAETLAFLTMGLVRPWGERMPRWVPVLGGRRIPRLAAIIPAALGGIAVTYVTTWGAVHWAGNLADADAPKGAWATLMTVCYAPLLAWGPLLLAVTAAFAVRTARRGR</sequence>
<keyword evidence="1" id="KW-0472">Membrane</keyword>
<proteinExistence type="predicted"/>
<protein>
    <submittedName>
        <fullName evidence="2">Uncharacterized protein</fullName>
    </submittedName>
</protein>
<accession>A0A8J7GES6</accession>
<reference evidence="2" key="1">
    <citation type="submission" date="2020-11" db="EMBL/GenBank/DDBJ databases">
        <title>Sequencing the genomes of 1000 actinobacteria strains.</title>
        <authorList>
            <person name="Klenk H.-P."/>
        </authorList>
    </citation>
    <scope>NUCLEOTIDE SEQUENCE</scope>
    <source>
        <strain evidence="2">DSM 45356</strain>
    </source>
</reference>
<evidence type="ECO:0000313" key="2">
    <source>
        <dbReference type="EMBL" id="MBG6134468.1"/>
    </source>
</evidence>
<keyword evidence="1" id="KW-1133">Transmembrane helix</keyword>
<feature type="transmembrane region" description="Helical" evidence="1">
    <location>
        <begin position="110"/>
        <end position="135"/>
    </location>
</feature>
<evidence type="ECO:0000256" key="1">
    <source>
        <dbReference type="SAM" id="Phobius"/>
    </source>
</evidence>